<comment type="similarity">
    <text evidence="1">Belongs to the transferase hexapeptide repeat family.</text>
</comment>
<evidence type="ECO:0000313" key="5">
    <source>
        <dbReference type="EMBL" id="GLK69641.1"/>
    </source>
</evidence>
<dbReference type="InterPro" id="IPR001451">
    <property type="entry name" value="Hexapep"/>
</dbReference>
<dbReference type="Gene3D" id="2.160.10.10">
    <property type="entry name" value="Hexapeptide repeat proteins"/>
    <property type="match status" value="1"/>
</dbReference>
<reference evidence="5" key="1">
    <citation type="journal article" date="2014" name="Int. J. Syst. Evol. Microbiol.">
        <title>Complete genome sequence of Corynebacterium casei LMG S-19264T (=DSM 44701T), isolated from a smear-ripened cheese.</title>
        <authorList>
            <consortium name="US DOE Joint Genome Institute (JGI-PGF)"/>
            <person name="Walter F."/>
            <person name="Albersmeier A."/>
            <person name="Kalinowski J."/>
            <person name="Ruckert C."/>
        </authorList>
    </citation>
    <scope>NUCLEOTIDE SEQUENCE</scope>
    <source>
        <strain evidence="5">VKM B-2347</strain>
    </source>
</reference>
<dbReference type="InterPro" id="IPR011004">
    <property type="entry name" value="Trimer_LpxA-like_sf"/>
</dbReference>
<dbReference type="InterPro" id="IPR050179">
    <property type="entry name" value="Trans_hexapeptide_repeat"/>
</dbReference>
<keyword evidence="4" id="KW-0012">Acyltransferase</keyword>
<dbReference type="GO" id="GO:0016746">
    <property type="term" value="F:acyltransferase activity"/>
    <property type="evidence" value="ECO:0007669"/>
    <property type="project" value="UniProtKB-KW"/>
</dbReference>
<dbReference type="CDD" id="cd03349">
    <property type="entry name" value="LbH_XAT"/>
    <property type="match status" value="1"/>
</dbReference>
<evidence type="ECO:0000313" key="6">
    <source>
        <dbReference type="Proteomes" id="UP001143372"/>
    </source>
</evidence>
<dbReference type="PANTHER" id="PTHR43300">
    <property type="entry name" value="ACETYLTRANSFERASE"/>
    <property type="match status" value="1"/>
</dbReference>
<sequence>MARGNIFEQPVDVRHKQLVRKTRIGAFTYLNGEVTLDRCDVGRFCSIAPRVIAGLAEHPTDFLSTHIFSHGNRDRRFRDDPTFAAMKSHEPFSSGPLRTTIGNDVWIGAGAIIRRGVTVGDGAIIAAGAVVTKDVAPYAIVAGVPATMRRLRLDGQTVERLLRVKWWNYHLDRRVMKDIPYSDTRRFLDRLEQAIARGEIELLDDVLKRNGGGLANASDRSAEPPDADG</sequence>
<reference evidence="5" key="2">
    <citation type="submission" date="2023-01" db="EMBL/GenBank/DDBJ databases">
        <authorList>
            <person name="Sun Q."/>
            <person name="Evtushenko L."/>
        </authorList>
    </citation>
    <scope>NUCLEOTIDE SEQUENCE</scope>
    <source>
        <strain evidence="5">VKM B-2347</strain>
    </source>
</reference>
<accession>A0A9W6MX33</accession>
<comment type="caution">
    <text evidence="5">The sequence shown here is derived from an EMBL/GenBank/DDBJ whole genome shotgun (WGS) entry which is preliminary data.</text>
</comment>
<proteinExistence type="inferred from homology"/>
<dbReference type="PROSITE" id="PS00101">
    <property type="entry name" value="HEXAPEP_TRANSFERASES"/>
    <property type="match status" value="1"/>
</dbReference>
<keyword evidence="6" id="KW-1185">Reference proteome</keyword>
<dbReference type="PANTHER" id="PTHR43300:SF11">
    <property type="entry name" value="ACETYLTRANSFERASE RV3034C-RELATED"/>
    <property type="match status" value="1"/>
</dbReference>
<evidence type="ECO:0000256" key="1">
    <source>
        <dbReference type="ARBA" id="ARBA00007274"/>
    </source>
</evidence>
<dbReference type="Pfam" id="PF00132">
    <property type="entry name" value="Hexapep"/>
    <property type="match status" value="1"/>
</dbReference>
<keyword evidence="2" id="KW-0808">Transferase</keyword>
<evidence type="ECO:0000256" key="3">
    <source>
        <dbReference type="ARBA" id="ARBA00022737"/>
    </source>
</evidence>
<evidence type="ECO:0000256" key="4">
    <source>
        <dbReference type="ARBA" id="ARBA00023315"/>
    </source>
</evidence>
<dbReference type="EMBL" id="BSFI01000023">
    <property type="protein sequence ID" value="GLK69641.1"/>
    <property type="molecule type" value="Genomic_DNA"/>
</dbReference>
<dbReference type="RefSeq" id="WP_271169866.1">
    <property type="nucleotide sequence ID" value="NZ_BSFI01000023.1"/>
</dbReference>
<dbReference type="InterPro" id="IPR018357">
    <property type="entry name" value="Hexapep_transf_CS"/>
</dbReference>
<dbReference type="Proteomes" id="UP001143372">
    <property type="component" value="Unassembled WGS sequence"/>
</dbReference>
<dbReference type="AlphaFoldDB" id="A0A9W6MX33"/>
<protein>
    <recommendedName>
        <fullName evidence="7">CatB-related O-acetyltransferase</fullName>
    </recommendedName>
</protein>
<gene>
    <name evidence="5" type="ORF">GCM10008179_32790</name>
</gene>
<evidence type="ECO:0000256" key="2">
    <source>
        <dbReference type="ARBA" id="ARBA00022679"/>
    </source>
</evidence>
<dbReference type="SUPFAM" id="SSF51161">
    <property type="entry name" value="Trimeric LpxA-like enzymes"/>
    <property type="match status" value="1"/>
</dbReference>
<name>A0A9W6MX33_9HYPH</name>
<keyword evidence="3" id="KW-0677">Repeat</keyword>
<evidence type="ECO:0008006" key="7">
    <source>
        <dbReference type="Google" id="ProtNLM"/>
    </source>
</evidence>
<organism evidence="5 6">
    <name type="scientific">Hansschlegelia plantiphila</name>
    <dbReference type="NCBI Taxonomy" id="374655"/>
    <lineage>
        <taxon>Bacteria</taxon>
        <taxon>Pseudomonadati</taxon>
        <taxon>Pseudomonadota</taxon>
        <taxon>Alphaproteobacteria</taxon>
        <taxon>Hyphomicrobiales</taxon>
        <taxon>Methylopilaceae</taxon>
        <taxon>Hansschlegelia</taxon>
    </lineage>
</organism>